<comment type="similarity">
    <text evidence="2">Belongs to the UPF0298 family.</text>
</comment>
<keyword evidence="6" id="KW-1185">Reference proteome</keyword>
<gene>
    <name evidence="3" type="ORF">CathTA2_1258</name>
    <name evidence="4" type="ORF">HUR95_12600</name>
</gene>
<evidence type="ECO:0000256" key="2">
    <source>
        <dbReference type="HAMAP-Rule" id="MF_01126"/>
    </source>
</evidence>
<name>F5L645_CALTT</name>
<proteinExistence type="inferred from homology"/>
<dbReference type="RefSeq" id="WP_007504143.1">
    <property type="nucleotide sequence ID" value="NZ_AFCE01000120.1"/>
</dbReference>
<reference evidence="3 5" key="1">
    <citation type="journal article" date="2011" name="J. Bacteriol.">
        <title>Draft genome sequence of the thermoalkaliphilic Caldalkalibacillus thermarum strain TA2.A1.</title>
        <authorList>
            <person name="Kalamorz F."/>
            <person name="Keis S."/>
            <person name="McMillan D.G."/>
            <person name="Olsson K."/>
            <person name="Stanton J.A."/>
            <person name="Stockwell P."/>
            <person name="Black M.A."/>
            <person name="Klingeman D.M."/>
            <person name="Land M.L."/>
            <person name="Han C.S."/>
            <person name="Martin S.L."/>
            <person name="Becher S.A."/>
            <person name="Peddie C.J."/>
            <person name="Morgan H.W."/>
            <person name="Matthies D."/>
            <person name="Preiss L."/>
            <person name="Meier T."/>
            <person name="Brown S.D."/>
            <person name="Cook G.M."/>
        </authorList>
    </citation>
    <scope>NUCLEOTIDE SEQUENCE [LARGE SCALE GENOMIC DNA]</scope>
    <source>
        <strain evidence="3 5">TA2.A1</strain>
    </source>
</reference>
<dbReference type="EMBL" id="AFCE01000120">
    <property type="protein sequence ID" value="EGL83199.1"/>
    <property type="molecule type" value="Genomic_DNA"/>
</dbReference>
<organism evidence="3 5">
    <name type="scientific">Caldalkalibacillus thermarum (strain TA2.A1)</name>
    <dbReference type="NCBI Taxonomy" id="986075"/>
    <lineage>
        <taxon>Bacteria</taxon>
        <taxon>Bacillati</taxon>
        <taxon>Bacillota</taxon>
        <taxon>Bacilli</taxon>
        <taxon>Bacillales</taxon>
        <taxon>Bacillaceae</taxon>
        <taxon>Caldalkalibacillus</taxon>
    </lineage>
</organism>
<protein>
    <recommendedName>
        <fullName evidence="2">UPF0298 protein CathTA2_1258</fullName>
    </recommendedName>
</protein>
<keyword evidence="1 2" id="KW-0963">Cytoplasm</keyword>
<dbReference type="OrthoDB" id="2990788at2"/>
<evidence type="ECO:0000313" key="3">
    <source>
        <dbReference type="EMBL" id="EGL83199.1"/>
    </source>
</evidence>
<evidence type="ECO:0000313" key="6">
    <source>
        <dbReference type="Proteomes" id="UP000825179"/>
    </source>
</evidence>
<reference evidence="4 6" key="2">
    <citation type="journal article" date="2020" name="Extremophiles">
        <title>Genomic analysis of Caldalkalibacillus thermarum TA2.A1 reveals aerobic alkaliphilic metabolism and evolutionary hallmarks linking alkaliphilic bacteria and plant life.</title>
        <authorList>
            <person name="de Jong S.I."/>
            <person name="van den Broek M.A."/>
            <person name="Merkel A.Y."/>
            <person name="de la Torre Cortes P."/>
            <person name="Kalamorz F."/>
            <person name="Cook G.M."/>
            <person name="van Loosdrecht M.C.M."/>
            <person name="McMillan D.G.G."/>
        </authorList>
    </citation>
    <scope>NUCLEOTIDE SEQUENCE [LARGE SCALE GENOMIC DNA]</scope>
    <source>
        <strain evidence="4 6">TA2.A1</strain>
    </source>
</reference>
<dbReference type="AlphaFoldDB" id="F5L645"/>
<dbReference type="InterPro" id="IPR016979">
    <property type="entry name" value="DUF2129"/>
</dbReference>
<dbReference type="EMBL" id="CP082237">
    <property type="protein sequence ID" value="QZT33139.1"/>
    <property type="molecule type" value="Genomic_DNA"/>
</dbReference>
<evidence type="ECO:0000256" key="1">
    <source>
        <dbReference type="ARBA" id="ARBA00022490"/>
    </source>
</evidence>
<dbReference type="GO" id="GO:0005737">
    <property type="term" value="C:cytoplasm"/>
    <property type="evidence" value="ECO:0007669"/>
    <property type="project" value="UniProtKB-SubCell"/>
</dbReference>
<accession>F5L645</accession>
<evidence type="ECO:0000313" key="4">
    <source>
        <dbReference type="EMBL" id="QZT33139.1"/>
    </source>
</evidence>
<evidence type="ECO:0000313" key="5">
    <source>
        <dbReference type="Proteomes" id="UP000010716"/>
    </source>
</evidence>
<dbReference type="Proteomes" id="UP000010716">
    <property type="component" value="Unassembled WGS sequence"/>
</dbReference>
<dbReference type="KEGG" id="cthu:HUR95_12600"/>
<comment type="subcellular location">
    <subcellularLocation>
        <location evidence="2">Cytoplasm</location>
    </subcellularLocation>
</comment>
<dbReference type="PIRSF" id="PIRSF031653">
    <property type="entry name" value="UCP031653"/>
    <property type="match status" value="1"/>
</dbReference>
<dbReference type="eggNOG" id="COG4471">
    <property type="taxonomic scope" value="Bacteria"/>
</dbReference>
<sequence>MFVRKVGLAVWLNQLKMARHLRKFGNVHYVSRRMRYAILYVDKDKVQDIISRLNRLNYVKKVEPSHWHELRTDFQSKPDKVKEYPY</sequence>
<dbReference type="HAMAP" id="MF_01126">
    <property type="entry name" value="UPF0298"/>
    <property type="match status" value="1"/>
</dbReference>
<dbReference type="Proteomes" id="UP000825179">
    <property type="component" value="Chromosome"/>
</dbReference>
<reference evidence="4" key="3">
    <citation type="submission" date="2021-08" db="EMBL/GenBank/DDBJ databases">
        <authorList>
            <person name="de Jong S."/>
            <person name="van den Broek M."/>
            <person name="Merkel A."/>
            <person name="de la Torre Cortes P."/>
            <person name="Kalamorz F."/>
            <person name="Cook G."/>
            <person name="van Loosdrecht M."/>
            <person name="McMillan D."/>
        </authorList>
    </citation>
    <scope>NUCLEOTIDE SEQUENCE</scope>
    <source>
        <strain evidence="4">TA2.A1</strain>
    </source>
</reference>
<dbReference type="Pfam" id="PF09902">
    <property type="entry name" value="DUF2129"/>
    <property type="match status" value="1"/>
</dbReference>